<dbReference type="AlphaFoldDB" id="A0A0A9BND1"/>
<sequence>MESKLVAGARDPRTCIQDTRMESIRTRRIGTAGEGTAAWWTPGRADGSRRRRGTSGSSNSRSAVREAAGWPMASSRARVTRGGGWCYGGGGHARRRGHGAVEPWRRAAGGGGRDEDLLRRRDVRGAAAVSCDSCVVMEAAGCGTMDPWNYG</sequence>
<proteinExistence type="predicted"/>
<reference evidence="2" key="1">
    <citation type="submission" date="2014-09" db="EMBL/GenBank/DDBJ databases">
        <authorList>
            <person name="Magalhaes I.L.F."/>
            <person name="Oliveira U."/>
            <person name="Santos F.R."/>
            <person name="Vidigal T.H.D.A."/>
            <person name="Brescovit A.D."/>
            <person name="Santos A.J."/>
        </authorList>
    </citation>
    <scope>NUCLEOTIDE SEQUENCE</scope>
    <source>
        <tissue evidence="2">Shoot tissue taken approximately 20 cm above the soil surface</tissue>
    </source>
</reference>
<protein>
    <submittedName>
        <fullName evidence="2">Uncharacterized protein</fullName>
    </submittedName>
</protein>
<feature type="region of interest" description="Disordered" evidence="1">
    <location>
        <begin position="91"/>
        <end position="113"/>
    </location>
</feature>
<evidence type="ECO:0000256" key="1">
    <source>
        <dbReference type="SAM" id="MobiDB-lite"/>
    </source>
</evidence>
<reference evidence="2" key="2">
    <citation type="journal article" date="2015" name="Data Brief">
        <title>Shoot transcriptome of the giant reed, Arundo donax.</title>
        <authorList>
            <person name="Barrero R.A."/>
            <person name="Guerrero F.D."/>
            <person name="Moolhuijzen P."/>
            <person name="Goolsby J.A."/>
            <person name="Tidwell J."/>
            <person name="Bellgard S.E."/>
            <person name="Bellgard M.I."/>
        </authorList>
    </citation>
    <scope>NUCLEOTIDE SEQUENCE</scope>
    <source>
        <tissue evidence="2">Shoot tissue taken approximately 20 cm above the soil surface</tissue>
    </source>
</reference>
<name>A0A0A9BND1_ARUDO</name>
<organism evidence="2">
    <name type="scientific">Arundo donax</name>
    <name type="common">Giant reed</name>
    <name type="synonym">Donax arundinaceus</name>
    <dbReference type="NCBI Taxonomy" id="35708"/>
    <lineage>
        <taxon>Eukaryota</taxon>
        <taxon>Viridiplantae</taxon>
        <taxon>Streptophyta</taxon>
        <taxon>Embryophyta</taxon>
        <taxon>Tracheophyta</taxon>
        <taxon>Spermatophyta</taxon>
        <taxon>Magnoliopsida</taxon>
        <taxon>Liliopsida</taxon>
        <taxon>Poales</taxon>
        <taxon>Poaceae</taxon>
        <taxon>PACMAD clade</taxon>
        <taxon>Arundinoideae</taxon>
        <taxon>Arundineae</taxon>
        <taxon>Arundo</taxon>
    </lineage>
</organism>
<dbReference type="EMBL" id="GBRH01237118">
    <property type="protein sequence ID" value="JAD60777.1"/>
    <property type="molecule type" value="Transcribed_RNA"/>
</dbReference>
<evidence type="ECO:0000313" key="2">
    <source>
        <dbReference type="EMBL" id="JAD60777.1"/>
    </source>
</evidence>
<feature type="region of interest" description="Disordered" evidence="1">
    <location>
        <begin position="37"/>
        <end position="75"/>
    </location>
</feature>
<accession>A0A0A9BND1</accession>